<dbReference type="InterPro" id="IPR009195">
    <property type="entry name" value="Uncharacterised_YjbK"/>
</dbReference>
<accession>A0ABW1L1L5</accession>
<dbReference type="Proteomes" id="UP001596170">
    <property type="component" value="Unassembled WGS sequence"/>
</dbReference>
<dbReference type="Pfam" id="PF01928">
    <property type="entry name" value="CYTH"/>
    <property type="match status" value="1"/>
</dbReference>
<proteinExistence type="predicted"/>
<reference evidence="3" key="1">
    <citation type="journal article" date="2019" name="Int. J. Syst. Evol. Microbiol.">
        <title>The Global Catalogue of Microorganisms (GCM) 10K type strain sequencing project: providing services to taxonomists for standard genome sequencing and annotation.</title>
        <authorList>
            <consortium name="The Broad Institute Genomics Platform"/>
            <consortium name="The Broad Institute Genome Sequencing Center for Infectious Disease"/>
            <person name="Wu L."/>
            <person name="Ma J."/>
        </authorList>
    </citation>
    <scope>NUCLEOTIDE SEQUENCE [LARGE SCALE GENOMIC DNA]</scope>
    <source>
        <strain evidence="3">CCUG 54527</strain>
    </source>
</reference>
<dbReference type="PIRSF" id="PIRSF012526">
    <property type="entry name" value="CYTH_UCP012526"/>
    <property type="match status" value="1"/>
</dbReference>
<comment type="caution">
    <text evidence="2">The sequence shown here is derived from an EMBL/GenBank/DDBJ whole genome shotgun (WGS) entry which is preliminary data.</text>
</comment>
<dbReference type="CDD" id="cd07762">
    <property type="entry name" value="CYTH-like_Pase_1"/>
    <property type="match status" value="1"/>
</dbReference>
<gene>
    <name evidence="2" type="ORF">ACFPYN_01310</name>
</gene>
<dbReference type="RefSeq" id="WP_377732078.1">
    <property type="nucleotide sequence ID" value="NZ_JBHSRI010000002.1"/>
</dbReference>
<evidence type="ECO:0000259" key="1">
    <source>
        <dbReference type="PROSITE" id="PS51707"/>
    </source>
</evidence>
<protein>
    <submittedName>
        <fullName evidence="2">CYTH domain-containing protein</fullName>
    </submittedName>
</protein>
<dbReference type="InterPro" id="IPR033469">
    <property type="entry name" value="CYTH-like_dom_sf"/>
</dbReference>
<dbReference type="SMART" id="SM01118">
    <property type="entry name" value="CYTH"/>
    <property type="match status" value="1"/>
</dbReference>
<dbReference type="PROSITE" id="PS51707">
    <property type="entry name" value="CYTH"/>
    <property type="match status" value="1"/>
</dbReference>
<name>A0ABW1L1L5_9BACL</name>
<keyword evidence="3" id="KW-1185">Reference proteome</keyword>
<dbReference type="EMBL" id="JBHSRI010000002">
    <property type="protein sequence ID" value="MFC6038080.1"/>
    <property type="molecule type" value="Genomic_DNA"/>
</dbReference>
<evidence type="ECO:0000313" key="2">
    <source>
        <dbReference type="EMBL" id="MFC6038080.1"/>
    </source>
</evidence>
<dbReference type="InterPro" id="IPR023577">
    <property type="entry name" value="CYTH_domain"/>
</dbReference>
<dbReference type="SUPFAM" id="SSF55154">
    <property type="entry name" value="CYTH-like phosphatases"/>
    <property type="match status" value="1"/>
</dbReference>
<dbReference type="Gene3D" id="2.40.320.10">
    <property type="entry name" value="Hypothetical Protein Pfu-838710-001"/>
    <property type="match status" value="1"/>
</dbReference>
<organism evidence="2 3">
    <name type="scientific">Paenisporosarcina macmurdoensis</name>
    <dbReference type="NCBI Taxonomy" id="212659"/>
    <lineage>
        <taxon>Bacteria</taxon>
        <taxon>Bacillati</taxon>
        <taxon>Bacillota</taxon>
        <taxon>Bacilli</taxon>
        <taxon>Bacillales</taxon>
        <taxon>Caryophanaceae</taxon>
        <taxon>Paenisporosarcina</taxon>
    </lineage>
</organism>
<feature type="domain" description="CYTH" evidence="1">
    <location>
        <begin position="4"/>
        <end position="189"/>
    </location>
</feature>
<sequence>MSIQKEIEFKNLLEKEEFDRLCSAFSISPQDFQAQTNTYFDTANHQLRDSLMGFRLRVVGERNELTLKAPTDNVHTMMETTHLISAIERDKILRNHSINPRIYCEFQQLPELLLAFGSLRTERAELSFQGGLLVFDRSEYLGITDYEVEYEVSDVGSGQQSFDDLLKLHQIPKRQTLKKIARFMKAARS</sequence>
<evidence type="ECO:0000313" key="3">
    <source>
        <dbReference type="Proteomes" id="UP001596170"/>
    </source>
</evidence>